<dbReference type="SUPFAM" id="SSF52833">
    <property type="entry name" value="Thioredoxin-like"/>
    <property type="match status" value="1"/>
</dbReference>
<dbReference type="InterPro" id="IPR011649">
    <property type="entry name" value="KaiB_domain"/>
</dbReference>
<evidence type="ECO:0000259" key="1">
    <source>
        <dbReference type="SMART" id="SM01248"/>
    </source>
</evidence>
<dbReference type="PANTHER" id="PTHR41709:SF2">
    <property type="entry name" value="CIRCADIAN CLOCK PROTEIN KAIB2"/>
    <property type="match status" value="1"/>
</dbReference>
<proteinExistence type="predicted"/>
<reference evidence="2" key="1">
    <citation type="submission" date="2021-12" db="EMBL/GenBank/DDBJ databases">
        <title>Novel species in genus Dyadobacter.</title>
        <authorList>
            <person name="Ma C."/>
        </authorList>
    </citation>
    <scope>NUCLEOTIDE SEQUENCE</scope>
    <source>
        <strain evidence="2">CY399</strain>
    </source>
</reference>
<dbReference type="Pfam" id="PF07689">
    <property type="entry name" value="KaiB"/>
    <property type="match status" value="1"/>
</dbReference>
<organism evidence="2 3">
    <name type="scientific">Dyadobacter fanqingshengii</name>
    <dbReference type="NCBI Taxonomy" id="2906443"/>
    <lineage>
        <taxon>Bacteria</taxon>
        <taxon>Pseudomonadati</taxon>
        <taxon>Bacteroidota</taxon>
        <taxon>Cytophagia</taxon>
        <taxon>Cytophagales</taxon>
        <taxon>Spirosomataceae</taxon>
        <taxon>Dyadobacter</taxon>
    </lineage>
</organism>
<evidence type="ECO:0000313" key="3">
    <source>
        <dbReference type="Proteomes" id="UP001139700"/>
    </source>
</evidence>
<dbReference type="GO" id="GO:0048511">
    <property type="term" value="P:rhythmic process"/>
    <property type="evidence" value="ECO:0007669"/>
    <property type="project" value="InterPro"/>
</dbReference>
<keyword evidence="3" id="KW-1185">Reference proteome</keyword>
<dbReference type="PANTHER" id="PTHR41709">
    <property type="entry name" value="KAIB-LIKE PROTEIN 1"/>
    <property type="match status" value="1"/>
</dbReference>
<dbReference type="AlphaFoldDB" id="A0A9X1P7F8"/>
<feature type="domain" description="KaiB" evidence="1">
    <location>
        <begin position="22"/>
        <end position="103"/>
    </location>
</feature>
<accession>A0A9X1P7F8</accession>
<dbReference type="InterPro" id="IPR039022">
    <property type="entry name" value="KaiB-like"/>
</dbReference>
<dbReference type="EMBL" id="JAJTTA010000002">
    <property type="protein sequence ID" value="MCF0040141.1"/>
    <property type="molecule type" value="Genomic_DNA"/>
</dbReference>
<evidence type="ECO:0000313" key="2">
    <source>
        <dbReference type="EMBL" id="MCF0040141.1"/>
    </source>
</evidence>
<sequence length="107" mass="11996">MTGNTDTEPNDQNDDDDHYVLRLFVTGASLNSRRAVVNIKEICETYMKGKYSLEIVDVYQQKTIAEQEQIIALPLLIKSAPLPARRLIGDMSDTQKVLRGLGISIET</sequence>
<comment type="caution">
    <text evidence="2">The sequence shown here is derived from an EMBL/GenBank/DDBJ whole genome shotgun (WGS) entry which is preliminary data.</text>
</comment>
<dbReference type="RefSeq" id="WP_234612585.1">
    <property type="nucleotide sequence ID" value="NZ_CP098806.1"/>
</dbReference>
<gene>
    <name evidence="2" type="ORF">LXM24_08610</name>
</gene>
<dbReference type="InterPro" id="IPR036249">
    <property type="entry name" value="Thioredoxin-like_sf"/>
</dbReference>
<protein>
    <submittedName>
        <fullName evidence="2">Circadian clock KaiB family protein</fullName>
    </submittedName>
</protein>
<dbReference type="Proteomes" id="UP001139700">
    <property type="component" value="Unassembled WGS sequence"/>
</dbReference>
<dbReference type="Gene3D" id="3.40.30.10">
    <property type="entry name" value="Glutaredoxin"/>
    <property type="match status" value="1"/>
</dbReference>
<name>A0A9X1P7F8_9BACT</name>
<dbReference type="CDD" id="cd02978">
    <property type="entry name" value="KaiB_like"/>
    <property type="match status" value="1"/>
</dbReference>
<dbReference type="SMART" id="SM01248">
    <property type="entry name" value="KaiB"/>
    <property type="match status" value="1"/>
</dbReference>